<sequence>MSYFGTDGIRGEFGVFPITPDFLLRLGFGAGRVLVRQANNPKKRPSVVIGKDTRLSGYVIEAALQAGFNAAGVDVYLLGPLPTPAIAHLVKSFHADMGAVISASHNPYHDNGVKLFSHEGKKISDELQEMINEELNDLVGEMDMRLSRLTGIKADSIGKSYRVDDAKGRYIEYCKGSFPYHLNLNALKIVIDCANGAGYSVAPRVLRELGAHVIAIHHDPNGVNINDQCGSTHPQSLQQAVLEHEADLGIALDGDGDRIIMVDEQGNLVDGDAILYVLANHHKPNGIVGTLMSNVALELAMRERGIDFHRAKVGDRYVMQELETHELSIGGEPSGHILYLDKSRTGDAIVAGLQVLMCMIEQNATLSQLTQEYVPFPQTLINVRLAQMSDPYDNDELVKVFDAAKQQLIGQGRLLIRQSGTEPVIRVMVECQDEQLCQSLACDIAKQIQKVLG</sequence>
<dbReference type="InterPro" id="IPR050060">
    <property type="entry name" value="Phosphoglucosamine_mutase"/>
</dbReference>
<dbReference type="PRINTS" id="PR00509">
    <property type="entry name" value="PGMPMM"/>
</dbReference>
<dbReference type="Proteomes" id="UP001624684">
    <property type="component" value="Unassembled WGS sequence"/>
</dbReference>
<feature type="modified residue" description="Phosphoserine" evidence="6">
    <location>
        <position position="104"/>
    </location>
</feature>
<keyword evidence="5 6" id="KW-0413">Isomerase</keyword>
<accession>A0ABW8U975</accession>
<comment type="catalytic activity">
    <reaction evidence="6">
        <text>alpha-D-glucosamine 1-phosphate = D-glucosamine 6-phosphate</text>
        <dbReference type="Rhea" id="RHEA:23424"/>
        <dbReference type="ChEBI" id="CHEBI:58516"/>
        <dbReference type="ChEBI" id="CHEBI:58725"/>
        <dbReference type="EC" id="5.4.2.10"/>
    </reaction>
</comment>
<dbReference type="InterPro" id="IPR005844">
    <property type="entry name" value="A-D-PHexomutase_a/b/a-I"/>
</dbReference>
<dbReference type="NCBIfam" id="TIGR01455">
    <property type="entry name" value="glmM"/>
    <property type="match status" value="1"/>
</dbReference>
<dbReference type="InterPro" id="IPR005843">
    <property type="entry name" value="A-D-PHexomutase_C"/>
</dbReference>
<feature type="binding site" evidence="6">
    <location>
        <position position="253"/>
    </location>
    <ligand>
        <name>Mg(2+)</name>
        <dbReference type="ChEBI" id="CHEBI:18420"/>
    </ligand>
</feature>
<dbReference type="Pfam" id="PF00408">
    <property type="entry name" value="PGM_PMM_IV"/>
    <property type="match status" value="1"/>
</dbReference>
<feature type="domain" description="Alpha-D-phosphohexomutase alpha/beta/alpha" evidence="10">
    <location>
        <begin position="270"/>
        <end position="372"/>
    </location>
</feature>
<dbReference type="SUPFAM" id="SSF53738">
    <property type="entry name" value="Phosphoglucomutase, first 3 domains"/>
    <property type="match status" value="3"/>
</dbReference>
<comment type="caution">
    <text evidence="11">The sequence shown here is derived from an EMBL/GenBank/DDBJ whole genome shotgun (WGS) entry which is preliminary data.</text>
</comment>
<keyword evidence="3 6" id="KW-0479">Metal-binding</keyword>
<dbReference type="HAMAP" id="MF_01554_B">
    <property type="entry name" value="GlmM_B"/>
    <property type="match status" value="1"/>
</dbReference>
<reference evidence="11 12" key="1">
    <citation type="submission" date="2024-11" db="EMBL/GenBank/DDBJ databases">
        <title>First Report of Moraxella oculi in Brazil in an Infectious Bovine Keratoconjunctivitis Outbreak.</title>
        <authorList>
            <person name="Carvalho C.V."/>
            <person name="Domingues R."/>
            <person name="Coutinho C."/>
            <person name="Honorio N.T.B.S."/>
            <person name="Faza D.R.L.R."/>
            <person name="Carvalho W.A."/>
            <person name="Machado A.B.F."/>
            <person name="Martins M.F."/>
            <person name="Gaspar E.B."/>
        </authorList>
    </citation>
    <scope>NUCLEOTIDE SEQUENCE [LARGE SCALE GENOMIC DNA]</scope>
    <source>
        <strain evidence="11 12">2117LE</strain>
    </source>
</reference>
<evidence type="ECO:0000256" key="3">
    <source>
        <dbReference type="ARBA" id="ARBA00022723"/>
    </source>
</evidence>
<evidence type="ECO:0000313" key="11">
    <source>
        <dbReference type="EMBL" id="MFL1731481.1"/>
    </source>
</evidence>
<dbReference type="Gene3D" id="3.30.310.50">
    <property type="entry name" value="Alpha-D-phosphohexomutase, C-terminal domain"/>
    <property type="match status" value="1"/>
</dbReference>
<evidence type="ECO:0000259" key="7">
    <source>
        <dbReference type="Pfam" id="PF00408"/>
    </source>
</evidence>
<dbReference type="SUPFAM" id="SSF55957">
    <property type="entry name" value="Phosphoglucomutase, C-terminal domain"/>
    <property type="match status" value="1"/>
</dbReference>
<evidence type="ECO:0000259" key="8">
    <source>
        <dbReference type="Pfam" id="PF02878"/>
    </source>
</evidence>
<feature type="domain" description="Alpha-D-phosphohexomutase alpha/beta/alpha" evidence="9">
    <location>
        <begin position="169"/>
        <end position="266"/>
    </location>
</feature>
<dbReference type="InterPro" id="IPR005846">
    <property type="entry name" value="A-D-PHexomutase_a/b/a-III"/>
</dbReference>
<protein>
    <recommendedName>
        <fullName evidence="6">Phosphoglucosamine mutase</fullName>
        <ecNumber evidence="6">5.4.2.10</ecNumber>
    </recommendedName>
</protein>
<feature type="binding site" evidence="6">
    <location>
        <position position="257"/>
    </location>
    <ligand>
        <name>Mg(2+)</name>
        <dbReference type="ChEBI" id="CHEBI:18420"/>
    </ligand>
</feature>
<evidence type="ECO:0000256" key="4">
    <source>
        <dbReference type="ARBA" id="ARBA00022842"/>
    </source>
</evidence>
<feature type="domain" description="Alpha-D-phosphohexomutase C-terminal" evidence="7">
    <location>
        <begin position="380"/>
        <end position="446"/>
    </location>
</feature>
<evidence type="ECO:0000256" key="6">
    <source>
        <dbReference type="HAMAP-Rule" id="MF_01554"/>
    </source>
</evidence>
<feature type="active site" description="Phosphoserine intermediate" evidence="6">
    <location>
        <position position="104"/>
    </location>
</feature>
<dbReference type="InterPro" id="IPR006352">
    <property type="entry name" value="GlmM_bact"/>
</dbReference>
<dbReference type="InterPro" id="IPR036900">
    <property type="entry name" value="A-D-PHexomutase_C_sf"/>
</dbReference>
<comment type="cofactor">
    <cofactor evidence="6">
        <name>Mg(2+)</name>
        <dbReference type="ChEBI" id="CHEBI:18420"/>
    </cofactor>
    <text evidence="6">Binds 1 Mg(2+) ion per subunit.</text>
</comment>
<evidence type="ECO:0000313" key="12">
    <source>
        <dbReference type="Proteomes" id="UP001624684"/>
    </source>
</evidence>
<dbReference type="Pfam" id="PF02880">
    <property type="entry name" value="PGM_PMM_III"/>
    <property type="match status" value="1"/>
</dbReference>
<dbReference type="GO" id="GO:0008966">
    <property type="term" value="F:phosphoglucosamine mutase activity"/>
    <property type="evidence" value="ECO:0007669"/>
    <property type="project" value="UniProtKB-EC"/>
</dbReference>
<feature type="binding site" description="via phosphate group" evidence="6">
    <location>
        <position position="104"/>
    </location>
    <ligand>
        <name>Mg(2+)</name>
        <dbReference type="ChEBI" id="CHEBI:18420"/>
    </ligand>
</feature>
<dbReference type="PANTHER" id="PTHR42946">
    <property type="entry name" value="PHOSPHOHEXOSE MUTASE"/>
    <property type="match status" value="1"/>
</dbReference>
<dbReference type="Gene3D" id="3.40.120.10">
    <property type="entry name" value="Alpha-D-Glucose-1,6-Bisphosphate, subunit A, domain 3"/>
    <property type="match status" value="3"/>
</dbReference>
<keyword evidence="4 6" id="KW-0460">Magnesium</keyword>
<dbReference type="RefSeq" id="WP_407068372.1">
    <property type="nucleotide sequence ID" value="NZ_JBJJXE010000001.1"/>
</dbReference>
<comment type="similarity">
    <text evidence="1 6">Belongs to the phosphohexose mutase family.</text>
</comment>
<dbReference type="Pfam" id="PF02879">
    <property type="entry name" value="PGM_PMM_II"/>
    <property type="match status" value="1"/>
</dbReference>
<dbReference type="InterPro" id="IPR005845">
    <property type="entry name" value="A-D-PHexomutase_a/b/a-II"/>
</dbReference>
<keyword evidence="12" id="KW-1185">Reference proteome</keyword>
<dbReference type="NCBIfam" id="NF008139">
    <property type="entry name" value="PRK10887.1"/>
    <property type="match status" value="1"/>
</dbReference>
<evidence type="ECO:0000256" key="5">
    <source>
        <dbReference type="ARBA" id="ARBA00023235"/>
    </source>
</evidence>
<feature type="binding site" evidence="6">
    <location>
        <position position="255"/>
    </location>
    <ligand>
        <name>Mg(2+)</name>
        <dbReference type="ChEBI" id="CHEBI:18420"/>
    </ligand>
</feature>
<feature type="domain" description="Alpha-D-phosphohexomutase alpha/beta/alpha" evidence="8">
    <location>
        <begin position="2"/>
        <end position="136"/>
    </location>
</feature>
<proteinExistence type="inferred from homology"/>
<evidence type="ECO:0000256" key="1">
    <source>
        <dbReference type="ARBA" id="ARBA00010231"/>
    </source>
</evidence>
<comment type="function">
    <text evidence="6">Catalyzes the conversion of glucosamine-6-phosphate to glucosamine-1-phosphate.</text>
</comment>
<dbReference type="EC" id="5.4.2.10" evidence="6"/>
<dbReference type="EMBL" id="JBJJXE010000001">
    <property type="protein sequence ID" value="MFL1731481.1"/>
    <property type="molecule type" value="Genomic_DNA"/>
</dbReference>
<dbReference type="PANTHER" id="PTHR42946:SF1">
    <property type="entry name" value="PHOSPHOGLUCOMUTASE (ALPHA-D-GLUCOSE-1,6-BISPHOSPHATE-DEPENDENT)"/>
    <property type="match status" value="1"/>
</dbReference>
<comment type="PTM">
    <text evidence="6">Activated by phosphorylation.</text>
</comment>
<dbReference type="Pfam" id="PF02878">
    <property type="entry name" value="PGM_PMM_I"/>
    <property type="match status" value="1"/>
</dbReference>
<evidence type="ECO:0000259" key="10">
    <source>
        <dbReference type="Pfam" id="PF02880"/>
    </source>
</evidence>
<evidence type="ECO:0000259" key="9">
    <source>
        <dbReference type="Pfam" id="PF02879"/>
    </source>
</evidence>
<dbReference type="InterPro" id="IPR016055">
    <property type="entry name" value="A-D-PHexomutase_a/b/a-I/II/III"/>
</dbReference>
<organism evidence="11 12">
    <name type="scientific">Moraxella oculi</name>
    <dbReference type="NCBI Taxonomy" id="2940516"/>
    <lineage>
        <taxon>Bacteria</taxon>
        <taxon>Pseudomonadati</taxon>
        <taxon>Pseudomonadota</taxon>
        <taxon>Gammaproteobacteria</taxon>
        <taxon>Moraxellales</taxon>
        <taxon>Moraxellaceae</taxon>
        <taxon>Moraxella</taxon>
    </lineage>
</organism>
<evidence type="ECO:0000256" key="2">
    <source>
        <dbReference type="ARBA" id="ARBA00022553"/>
    </source>
</evidence>
<dbReference type="CDD" id="cd05802">
    <property type="entry name" value="GlmM"/>
    <property type="match status" value="1"/>
</dbReference>
<dbReference type="InterPro" id="IPR005841">
    <property type="entry name" value="Alpha-D-phosphohexomutase_SF"/>
</dbReference>
<keyword evidence="2 6" id="KW-0597">Phosphoprotein</keyword>
<name>A0ABW8U975_9GAMM</name>
<gene>
    <name evidence="6 11" type="primary">glmM</name>
    <name evidence="11" type="ORF">ACJHVH_00470</name>
</gene>